<organism evidence="2 3">
    <name type="scientific">Candidatus Nomurabacteria bacterium GW2011_GWC2_42_20</name>
    <dbReference type="NCBI Taxonomy" id="1618756"/>
    <lineage>
        <taxon>Bacteria</taxon>
        <taxon>Candidatus Nomuraibacteriota</taxon>
    </lineage>
</organism>
<dbReference type="EMBL" id="LCDG01000001">
    <property type="protein sequence ID" value="KKS48374.1"/>
    <property type="molecule type" value="Genomic_DNA"/>
</dbReference>
<gene>
    <name evidence="2" type="ORF">UV12_C0001G0069</name>
</gene>
<accession>A0A0G0ZI67</accession>
<proteinExistence type="predicted"/>
<dbReference type="Pfam" id="PF04070">
    <property type="entry name" value="DUF378"/>
    <property type="match status" value="1"/>
</dbReference>
<evidence type="ECO:0008006" key="4">
    <source>
        <dbReference type="Google" id="ProtNLM"/>
    </source>
</evidence>
<feature type="transmembrane region" description="Helical" evidence="1">
    <location>
        <begin position="79"/>
        <end position="103"/>
    </location>
</feature>
<evidence type="ECO:0000256" key="1">
    <source>
        <dbReference type="SAM" id="Phobius"/>
    </source>
</evidence>
<evidence type="ECO:0000313" key="3">
    <source>
        <dbReference type="Proteomes" id="UP000034704"/>
    </source>
</evidence>
<evidence type="ECO:0000313" key="2">
    <source>
        <dbReference type="EMBL" id="KKS48374.1"/>
    </source>
</evidence>
<reference evidence="2 3" key="1">
    <citation type="journal article" date="2015" name="Nature">
        <title>rRNA introns, odd ribosomes, and small enigmatic genomes across a large radiation of phyla.</title>
        <authorList>
            <person name="Brown C.T."/>
            <person name="Hug L.A."/>
            <person name="Thomas B.C."/>
            <person name="Sharon I."/>
            <person name="Castelle C.J."/>
            <person name="Singh A."/>
            <person name="Wilkins M.J."/>
            <person name="Williams K.H."/>
            <person name="Banfield J.F."/>
        </authorList>
    </citation>
    <scope>NUCLEOTIDE SEQUENCE [LARGE SCALE GENOMIC DNA]</scope>
</reference>
<comment type="caution">
    <text evidence="2">The sequence shown here is derived from an EMBL/GenBank/DDBJ whole genome shotgun (WGS) entry which is preliminary data.</text>
</comment>
<dbReference type="InterPro" id="IPR007211">
    <property type="entry name" value="DUF378"/>
</dbReference>
<name>A0A0G0ZI67_9BACT</name>
<keyword evidence="1" id="KW-0812">Transmembrane</keyword>
<dbReference type="STRING" id="1618756.UV12_C0001G0069"/>
<keyword evidence="1" id="KW-1133">Transmembrane helix</keyword>
<dbReference type="AlphaFoldDB" id="A0A0G0ZI67"/>
<dbReference type="PANTHER" id="PTHR37304">
    <property type="entry name" value="MEMBRANE PROTEIN-RELATED"/>
    <property type="match status" value="1"/>
</dbReference>
<keyword evidence="1" id="KW-0472">Membrane</keyword>
<feature type="transmembrane region" description="Helical" evidence="1">
    <location>
        <begin position="48"/>
        <end position="67"/>
    </location>
</feature>
<protein>
    <recommendedName>
        <fullName evidence="4">DUF378 domain-containing protein</fullName>
    </recommendedName>
</protein>
<dbReference type="Proteomes" id="UP000034704">
    <property type="component" value="Unassembled WGS sequence"/>
</dbReference>
<sequence>MKAQMKKSSIRSIVLKKLCTPLLLLAKHRCILYCKGRVKYKTFFTMKALHVISFMLVIVGGINWGLVGINPSYNLVTMLLGNWPVVEQIVYILVGLSAIYIAVTHKGDCKTCEVGATA</sequence>
<dbReference type="PANTHER" id="PTHR37304:SF1">
    <property type="entry name" value="MEMBRANE PROTEIN"/>
    <property type="match status" value="1"/>
</dbReference>